<keyword evidence="4" id="KW-0997">Cell inner membrane</keyword>
<evidence type="ECO:0000256" key="4">
    <source>
        <dbReference type="ARBA" id="ARBA00022519"/>
    </source>
</evidence>
<evidence type="ECO:0000256" key="1">
    <source>
        <dbReference type="ARBA" id="ARBA00004515"/>
    </source>
</evidence>
<dbReference type="InterPro" id="IPR002201">
    <property type="entry name" value="Glyco_trans_9"/>
</dbReference>
<dbReference type="Proteomes" id="UP000061603">
    <property type="component" value="Chromosome"/>
</dbReference>
<gene>
    <name evidence="14" type="ORF">PG1C_13125</name>
</gene>
<dbReference type="EMBL" id="CP010554">
    <property type="protein sequence ID" value="AJP49678.1"/>
    <property type="molecule type" value="Genomic_DNA"/>
</dbReference>
<dbReference type="InterPro" id="IPR051199">
    <property type="entry name" value="LPS_LOS_Heptosyltrfase"/>
</dbReference>
<evidence type="ECO:0000256" key="7">
    <source>
        <dbReference type="ARBA" id="ARBA00022985"/>
    </source>
</evidence>
<evidence type="ECO:0000256" key="8">
    <source>
        <dbReference type="ARBA" id="ARBA00023136"/>
    </source>
</evidence>
<comment type="pathway">
    <text evidence="2">Bacterial outer membrane biogenesis; LPS core biosynthesis.</text>
</comment>
<dbReference type="GO" id="GO:0005886">
    <property type="term" value="C:plasma membrane"/>
    <property type="evidence" value="ECO:0007669"/>
    <property type="project" value="UniProtKB-SubCell"/>
</dbReference>
<organism evidence="14 15">
    <name type="scientific">Rugosibacter aromaticivorans</name>
    <dbReference type="NCBI Taxonomy" id="1565605"/>
    <lineage>
        <taxon>Bacteria</taxon>
        <taxon>Pseudomonadati</taxon>
        <taxon>Pseudomonadota</taxon>
        <taxon>Betaproteobacteria</taxon>
        <taxon>Nitrosomonadales</taxon>
        <taxon>Sterolibacteriaceae</taxon>
        <taxon>Rugosibacter</taxon>
    </lineage>
</organism>
<evidence type="ECO:0000256" key="10">
    <source>
        <dbReference type="ARBA" id="ARBA00044041"/>
    </source>
</evidence>
<keyword evidence="3" id="KW-1003">Cell membrane</keyword>
<dbReference type="RefSeq" id="WP_202635220.1">
    <property type="nucleotide sequence ID" value="NZ_CP010554.1"/>
</dbReference>
<dbReference type="GO" id="GO:0009244">
    <property type="term" value="P:lipopolysaccharide core region biosynthetic process"/>
    <property type="evidence" value="ECO:0007669"/>
    <property type="project" value="InterPro"/>
</dbReference>
<evidence type="ECO:0000256" key="5">
    <source>
        <dbReference type="ARBA" id="ARBA00022676"/>
    </source>
</evidence>
<evidence type="ECO:0000256" key="13">
    <source>
        <dbReference type="ARBA" id="ARBA00049201"/>
    </source>
</evidence>
<dbReference type="CDD" id="cd03789">
    <property type="entry name" value="GT9_LPS_heptosyltransferase"/>
    <property type="match status" value="1"/>
</dbReference>
<evidence type="ECO:0000256" key="11">
    <source>
        <dbReference type="ARBA" id="ARBA00044190"/>
    </source>
</evidence>
<name>A0A0C5JCY1_9PROT</name>
<dbReference type="KEGG" id="rbu:PG1C_13125"/>
<dbReference type="AlphaFoldDB" id="A0A0C5JCY1"/>
<dbReference type="PANTHER" id="PTHR30160">
    <property type="entry name" value="TETRAACYLDISACCHARIDE 4'-KINASE-RELATED"/>
    <property type="match status" value="1"/>
</dbReference>
<dbReference type="PANTHER" id="PTHR30160:SF19">
    <property type="entry name" value="LIPOPOLYSACCHARIDE HEPTOSYLTRANSFERASE 1"/>
    <property type="match status" value="1"/>
</dbReference>
<keyword evidence="6" id="KW-0808">Transferase</keyword>
<keyword evidence="15" id="KW-1185">Reference proteome</keyword>
<accession>A0A0C5JCY1</accession>
<dbReference type="GO" id="GO:0008713">
    <property type="term" value="F:ADP-heptose-lipopolysaccharide heptosyltransferase activity"/>
    <property type="evidence" value="ECO:0007669"/>
    <property type="project" value="TreeGrafter"/>
</dbReference>
<dbReference type="InterPro" id="IPR011908">
    <property type="entry name" value="LipoPS_heptosylTferase-I"/>
</dbReference>
<evidence type="ECO:0000256" key="6">
    <source>
        <dbReference type="ARBA" id="ARBA00022679"/>
    </source>
</evidence>
<evidence type="ECO:0000256" key="3">
    <source>
        <dbReference type="ARBA" id="ARBA00022475"/>
    </source>
</evidence>
<evidence type="ECO:0000313" key="15">
    <source>
        <dbReference type="Proteomes" id="UP000061603"/>
    </source>
</evidence>
<dbReference type="SUPFAM" id="SSF53756">
    <property type="entry name" value="UDP-Glycosyltransferase/glycogen phosphorylase"/>
    <property type="match status" value="1"/>
</dbReference>
<proteinExistence type="inferred from homology"/>
<keyword evidence="5" id="KW-0328">Glycosyltransferase</keyword>
<comment type="similarity">
    <text evidence="9">Belongs to the glycosyltransferase 9 family.</text>
</comment>
<dbReference type="STRING" id="1565605.PG1C_13125"/>
<dbReference type="Gene3D" id="3.40.50.2000">
    <property type="entry name" value="Glycogen Phosphorylase B"/>
    <property type="match status" value="2"/>
</dbReference>
<protein>
    <recommendedName>
        <fullName evidence="11">Lipopolysaccharide heptosyltransferase 1</fullName>
        <ecNumber evidence="10">2.4.99.23</ecNumber>
    </recommendedName>
    <alternativeName>
        <fullName evidence="12">ADP-heptose:lipopolysaccharide heptosyltransferase I</fullName>
    </alternativeName>
</protein>
<sequence length="319" mass="33901">MRILLVKTSSLGDIIHSLPVISDVRKAFPRAQIDWLVEESFADIPLLHPGVRAVIPVALRRWRKSLLKASTWHEMRQFYAALRRENYDTVIDTQGLLKSALLARLACGGRAGFSVASAREPIAALFYNKTVTVDNKLHAVARSRWLAAAALGYTVAEPLMAPDYGLLLPSPAPSPPVASNTVLLLTVTSRADKLWPEPHWQALGSALAARGLICLLPSGNRAERARAIRLAQVIPGAIALPPLSLRDLASYCAAARLVVGVDTGLVHLAAAVGRPTLALFCASDPASTGVLAGPLAINLGMQGAPPAVAEVLAAAQPWL</sequence>
<dbReference type="HOGENOM" id="CLU_038371_6_0_4"/>
<dbReference type="PATRIC" id="fig|1565605.3.peg.2780"/>
<keyword evidence="7" id="KW-0448">Lipopolysaccharide biosynthesis</keyword>
<dbReference type="EC" id="2.4.99.23" evidence="10"/>
<evidence type="ECO:0000313" key="14">
    <source>
        <dbReference type="EMBL" id="AJP49678.1"/>
    </source>
</evidence>
<evidence type="ECO:0000256" key="2">
    <source>
        <dbReference type="ARBA" id="ARBA00004713"/>
    </source>
</evidence>
<dbReference type="GO" id="GO:0005829">
    <property type="term" value="C:cytosol"/>
    <property type="evidence" value="ECO:0007669"/>
    <property type="project" value="TreeGrafter"/>
</dbReference>
<keyword evidence="8" id="KW-0472">Membrane</keyword>
<evidence type="ECO:0000256" key="9">
    <source>
        <dbReference type="ARBA" id="ARBA00043995"/>
    </source>
</evidence>
<comment type="subcellular location">
    <subcellularLocation>
        <location evidence="1">Cell inner membrane</location>
        <topology evidence="1">Peripheral membrane protein</topology>
        <orientation evidence="1">Cytoplasmic side</orientation>
    </subcellularLocation>
</comment>
<dbReference type="Pfam" id="PF01075">
    <property type="entry name" value="Glyco_transf_9"/>
    <property type="match status" value="1"/>
</dbReference>
<comment type="catalytic activity">
    <reaction evidence="13">
        <text>an alpha-Kdo-(2-&gt;4)-alpha-Kdo-(2-&gt;6)-lipid A + ADP-L-glycero-beta-D-manno-heptose = an L-alpha-D-Hep-(1-&gt;5)-[alpha-Kdo-(2-&gt;4)]-alpha-Kdo-(2-&gt;6)-lipid A + ADP + H(+)</text>
        <dbReference type="Rhea" id="RHEA:74067"/>
        <dbReference type="ChEBI" id="CHEBI:15378"/>
        <dbReference type="ChEBI" id="CHEBI:61506"/>
        <dbReference type="ChEBI" id="CHEBI:176431"/>
        <dbReference type="ChEBI" id="CHEBI:193068"/>
        <dbReference type="ChEBI" id="CHEBI:456216"/>
        <dbReference type="EC" id="2.4.99.23"/>
    </reaction>
</comment>
<evidence type="ECO:0000256" key="12">
    <source>
        <dbReference type="ARBA" id="ARBA00044330"/>
    </source>
</evidence>
<reference evidence="14 15" key="1">
    <citation type="journal article" date="2015" name="Genome Announc.">
        <title>Complete Genome Sequence of a Novel Bacterium within the Family Rhodocyclaceae That Degrades Polycyclic Aromatic Hydrocarbons.</title>
        <authorList>
            <person name="Singleton D.R."/>
            <person name="Dickey A.N."/>
            <person name="Scholl E.H."/>
            <person name="Wright F.A."/>
            <person name="Aitken M.D."/>
        </authorList>
    </citation>
    <scope>NUCLEOTIDE SEQUENCE [LARGE SCALE GENOMIC DNA]</scope>
    <source>
        <strain evidence="15">PG1-Ca6</strain>
    </source>
</reference>
<dbReference type="NCBIfam" id="TIGR02193">
    <property type="entry name" value="heptsyl_trn_I"/>
    <property type="match status" value="1"/>
</dbReference>